<sequence length="119" mass="12528">MKVQGIVFAGTGTASRPQMAAFARDVLGLSPAHVTGVEADLFDLPDGSSFAVASPQGMGATARSVGFLVDDIEAAVQELRAAGADVDDYISENARERYVHFRAPDGQLYELVERPSGEA</sequence>
<dbReference type="SUPFAM" id="SSF54593">
    <property type="entry name" value="Glyoxalase/Bleomycin resistance protein/Dihydroxybiphenyl dioxygenase"/>
    <property type="match status" value="1"/>
</dbReference>
<dbReference type="AlphaFoldDB" id="A0A6J4KN87"/>
<dbReference type="InterPro" id="IPR029068">
    <property type="entry name" value="Glyas_Bleomycin-R_OHBP_Dase"/>
</dbReference>
<protein>
    <recommendedName>
        <fullName evidence="1">VOC domain-containing protein</fullName>
    </recommendedName>
</protein>
<feature type="domain" description="VOC" evidence="1">
    <location>
        <begin position="5"/>
        <end position="114"/>
    </location>
</feature>
<proteinExistence type="predicted"/>
<evidence type="ECO:0000259" key="1">
    <source>
        <dbReference type="PROSITE" id="PS51819"/>
    </source>
</evidence>
<organism evidence="2">
    <name type="scientific">uncultured Nocardioidaceae bacterium</name>
    <dbReference type="NCBI Taxonomy" id="253824"/>
    <lineage>
        <taxon>Bacteria</taxon>
        <taxon>Bacillati</taxon>
        <taxon>Actinomycetota</taxon>
        <taxon>Actinomycetes</taxon>
        <taxon>Propionibacteriales</taxon>
        <taxon>Nocardioidaceae</taxon>
        <taxon>environmental samples</taxon>
    </lineage>
</organism>
<dbReference type="Gene3D" id="3.10.180.10">
    <property type="entry name" value="2,3-Dihydroxybiphenyl 1,2-Dioxygenase, domain 1"/>
    <property type="match status" value="1"/>
</dbReference>
<dbReference type="PROSITE" id="PS51819">
    <property type="entry name" value="VOC"/>
    <property type="match status" value="1"/>
</dbReference>
<accession>A0A6J4KN87</accession>
<gene>
    <name evidence="2" type="ORF">AVDCRST_MAG46-128</name>
</gene>
<name>A0A6J4KN87_9ACTN</name>
<dbReference type="InterPro" id="IPR037523">
    <property type="entry name" value="VOC_core"/>
</dbReference>
<dbReference type="EMBL" id="CADCUD010000008">
    <property type="protein sequence ID" value="CAA9310598.1"/>
    <property type="molecule type" value="Genomic_DNA"/>
</dbReference>
<evidence type="ECO:0000313" key="2">
    <source>
        <dbReference type="EMBL" id="CAA9310598.1"/>
    </source>
</evidence>
<reference evidence="2" key="1">
    <citation type="submission" date="2020-02" db="EMBL/GenBank/DDBJ databases">
        <authorList>
            <person name="Meier V. D."/>
        </authorList>
    </citation>
    <scope>NUCLEOTIDE SEQUENCE</scope>
    <source>
        <strain evidence="2">AVDCRST_MAG46</strain>
    </source>
</reference>